<dbReference type="AlphaFoldDB" id="A0A0Q3G973"/>
<gene>
    <name evidence="2" type="ORF">BRADI_2g38275v3</name>
</gene>
<name>A0A0Q3G973_BRADI</name>
<dbReference type="Gramene" id="KQK07895">
    <property type="protein sequence ID" value="KQK07895"/>
    <property type="gene ID" value="BRADI_2g38275v3"/>
</dbReference>
<feature type="region of interest" description="Disordered" evidence="1">
    <location>
        <begin position="16"/>
        <end position="66"/>
    </location>
</feature>
<evidence type="ECO:0000313" key="4">
    <source>
        <dbReference type="Proteomes" id="UP000008810"/>
    </source>
</evidence>
<accession>A0A0Q3G973</accession>
<reference evidence="3" key="3">
    <citation type="submission" date="2018-08" db="UniProtKB">
        <authorList>
            <consortium name="EnsemblPlants"/>
        </authorList>
    </citation>
    <scope>IDENTIFICATION</scope>
    <source>
        <strain evidence="3">cv. Bd21</strain>
    </source>
</reference>
<keyword evidence="4" id="KW-1185">Reference proteome</keyword>
<dbReference type="EnsemblPlants" id="KQK07895">
    <property type="protein sequence ID" value="KQK07895"/>
    <property type="gene ID" value="BRADI_2g38275v3"/>
</dbReference>
<reference evidence="2" key="2">
    <citation type="submission" date="2017-06" db="EMBL/GenBank/DDBJ databases">
        <title>WGS assembly of Brachypodium distachyon.</title>
        <authorList>
            <consortium name="The International Brachypodium Initiative"/>
            <person name="Lucas S."/>
            <person name="Harmon-Smith M."/>
            <person name="Lail K."/>
            <person name="Tice H."/>
            <person name="Grimwood J."/>
            <person name="Bruce D."/>
            <person name="Barry K."/>
            <person name="Shu S."/>
            <person name="Lindquist E."/>
            <person name="Wang M."/>
            <person name="Pitluck S."/>
            <person name="Vogel J.P."/>
            <person name="Garvin D.F."/>
            <person name="Mockler T.C."/>
            <person name="Schmutz J."/>
            <person name="Rokhsar D."/>
            <person name="Bevan M.W."/>
        </authorList>
    </citation>
    <scope>NUCLEOTIDE SEQUENCE</scope>
    <source>
        <strain evidence="2">Bd21</strain>
    </source>
</reference>
<proteinExistence type="predicted"/>
<evidence type="ECO:0000256" key="1">
    <source>
        <dbReference type="SAM" id="MobiDB-lite"/>
    </source>
</evidence>
<sequence>MYAGCSPLHCHALAAPSSFPLATPPPRWRDALQDRDGARHRVGHGEVSSQSEADLQRRRSSCRTRPPGPIVLQRLLDLMCSLT</sequence>
<organism evidence="2">
    <name type="scientific">Brachypodium distachyon</name>
    <name type="common">Purple false brome</name>
    <name type="synonym">Trachynia distachya</name>
    <dbReference type="NCBI Taxonomy" id="15368"/>
    <lineage>
        <taxon>Eukaryota</taxon>
        <taxon>Viridiplantae</taxon>
        <taxon>Streptophyta</taxon>
        <taxon>Embryophyta</taxon>
        <taxon>Tracheophyta</taxon>
        <taxon>Spermatophyta</taxon>
        <taxon>Magnoliopsida</taxon>
        <taxon>Liliopsida</taxon>
        <taxon>Poales</taxon>
        <taxon>Poaceae</taxon>
        <taxon>BOP clade</taxon>
        <taxon>Pooideae</taxon>
        <taxon>Stipodae</taxon>
        <taxon>Brachypodieae</taxon>
        <taxon>Brachypodium</taxon>
    </lineage>
</organism>
<dbReference type="Proteomes" id="UP000008810">
    <property type="component" value="Chromosome 2"/>
</dbReference>
<evidence type="ECO:0000313" key="3">
    <source>
        <dbReference type="EnsemblPlants" id="KQK07895"/>
    </source>
</evidence>
<dbReference type="InParanoid" id="A0A0Q3G973"/>
<feature type="compositionally biased region" description="Basic and acidic residues" evidence="1">
    <location>
        <begin position="27"/>
        <end position="39"/>
    </location>
</feature>
<protein>
    <submittedName>
        <fullName evidence="2 3">Uncharacterized protein</fullName>
    </submittedName>
</protein>
<dbReference type="EMBL" id="CM000881">
    <property type="protein sequence ID" value="KQK07895.1"/>
    <property type="molecule type" value="Genomic_DNA"/>
</dbReference>
<evidence type="ECO:0000313" key="2">
    <source>
        <dbReference type="EMBL" id="KQK07895.1"/>
    </source>
</evidence>
<reference evidence="2 3" key="1">
    <citation type="journal article" date="2010" name="Nature">
        <title>Genome sequencing and analysis of the model grass Brachypodium distachyon.</title>
        <authorList>
            <consortium name="International Brachypodium Initiative"/>
        </authorList>
    </citation>
    <scope>NUCLEOTIDE SEQUENCE [LARGE SCALE GENOMIC DNA]</scope>
    <source>
        <strain evidence="2 3">Bd21</strain>
    </source>
</reference>